<proteinExistence type="predicted"/>
<dbReference type="Gene3D" id="3.30.565.10">
    <property type="entry name" value="Histidine kinase-like ATPase, C-terminal domain"/>
    <property type="match status" value="1"/>
</dbReference>
<dbReference type="SUPFAM" id="SSF55874">
    <property type="entry name" value="ATPase domain of HSP90 chaperone/DNA topoisomerase II/histidine kinase"/>
    <property type="match status" value="1"/>
</dbReference>
<dbReference type="SMART" id="SM00387">
    <property type="entry name" value="HATPase_c"/>
    <property type="match status" value="1"/>
</dbReference>
<evidence type="ECO:0000256" key="1">
    <source>
        <dbReference type="ARBA" id="ARBA00000085"/>
    </source>
</evidence>
<evidence type="ECO:0000256" key="3">
    <source>
        <dbReference type="ARBA" id="ARBA00022679"/>
    </source>
</evidence>
<evidence type="ECO:0000256" key="2">
    <source>
        <dbReference type="ARBA" id="ARBA00012438"/>
    </source>
</evidence>
<sequence length="826" mass="96773">MPIVYNKNFRKIEVPDEKLYCINCGEQFMFTPDEELFLRYRHPAQECPGKIKEGEDGEDVKECGYEFHTFADYFAADKFFKEIASTGAKRIFKHIVTGQWFVHFIFKETKPITEVKWTTLFPKEVLQLWSTGMTEETGTGIHIIIPERVVNPGCFQEILGSEFSSVKPANQSTYLHKACNKTAGKNNIFCSVCRHFEYSWAERLGEDAPYTAGICADRGIHWIFPIWVEKILMGVITGGAVRYSSEDEVIELAKQLTSNYDFSEYLEKSRERISKMFEFISEKTARLNEEFSNSSEGEIRKEIGQLQDWLNSYEQKKEGLIYLDSVTNWLFNAKDPTIDAEVLSNIEIELSLRDKSTLPKVRDGKYKQASNHVEKIKEVTRESYRAKELHVDNELLHEVSSLYEQKHDALVDLNWCWDRIERVLTHVLRYLGIDFAVVLSNEKIENVLEVKKFVWKSKSTDEFIDPDKAEIGTNRNLVKFFQQSQEIFFPKVMRKNKLYSGSPMSIRETFRTILRKENRNSKVIAALPFSMSTNMRENKWAVVLLFCKQDNIDFDKRTWIYSRIYRRLQVMFNFVRSEEQLNEYIGSLDHEILKPIYGIESCRNYLIRKVEWKLFEGVDPYSERLLKRNLGFIKDYTKTFELITKNLLATRTEKPIYKRFRLYEEVIEPIMRLHGREYGVKRIKIDIGNVKEAGTMEASLPDLFQVFNNVFYNAVKYSWRNTVIRLQYELLPQSHKPSGQQLHLSVRNQGSEIPLEEEKTIFLFGVRGSEARSKDVKGIGYGLPASRTILRRLGGEIWFRRKSPTNVIEFHFKFPVLTVKEKKNGK</sequence>
<dbReference type="GO" id="GO:0007234">
    <property type="term" value="P:osmosensory signaling via phosphorelay pathway"/>
    <property type="evidence" value="ECO:0007669"/>
    <property type="project" value="TreeGrafter"/>
</dbReference>
<dbReference type="PANTHER" id="PTHR42878:SF14">
    <property type="entry name" value="OSMOLARITY TWO-COMPONENT SYSTEM PROTEIN SSK1"/>
    <property type="match status" value="1"/>
</dbReference>
<dbReference type="InterPro" id="IPR036890">
    <property type="entry name" value="HATPase_C_sf"/>
</dbReference>
<dbReference type="EC" id="2.7.13.3" evidence="2"/>
<dbReference type="InterPro" id="IPR005467">
    <property type="entry name" value="His_kinase_dom"/>
</dbReference>
<dbReference type="PANTHER" id="PTHR42878">
    <property type="entry name" value="TWO-COMPONENT HISTIDINE KINASE"/>
    <property type="match status" value="1"/>
</dbReference>
<organism evidence="6 7">
    <name type="scientific">candidate division LCP-89 bacterium B3_LCP</name>
    <dbReference type="NCBI Taxonomy" id="2012998"/>
    <lineage>
        <taxon>Bacteria</taxon>
        <taxon>Pseudomonadati</taxon>
        <taxon>Bacteria division LCP-89</taxon>
    </lineage>
</organism>
<accession>A0A532UVR8</accession>
<dbReference type="PROSITE" id="PS50109">
    <property type="entry name" value="HIS_KIN"/>
    <property type="match status" value="1"/>
</dbReference>
<feature type="domain" description="Histidine kinase" evidence="5">
    <location>
        <begin position="587"/>
        <end position="818"/>
    </location>
</feature>
<comment type="caution">
    <text evidence="6">The sequence shown here is derived from an EMBL/GenBank/DDBJ whole genome shotgun (WGS) entry which is preliminary data.</text>
</comment>
<dbReference type="GO" id="GO:0030295">
    <property type="term" value="F:protein kinase activator activity"/>
    <property type="evidence" value="ECO:0007669"/>
    <property type="project" value="TreeGrafter"/>
</dbReference>
<evidence type="ECO:0000313" key="7">
    <source>
        <dbReference type="Proteomes" id="UP000319619"/>
    </source>
</evidence>
<evidence type="ECO:0000259" key="5">
    <source>
        <dbReference type="PROSITE" id="PS50109"/>
    </source>
</evidence>
<dbReference type="EMBL" id="NJBN01000008">
    <property type="protein sequence ID" value="TKJ39033.1"/>
    <property type="molecule type" value="Genomic_DNA"/>
</dbReference>
<gene>
    <name evidence="6" type="ORF">CEE37_11450</name>
</gene>
<dbReference type="Pfam" id="PF02518">
    <property type="entry name" value="HATPase_c"/>
    <property type="match status" value="1"/>
</dbReference>
<evidence type="ECO:0000313" key="6">
    <source>
        <dbReference type="EMBL" id="TKJ39033.1"/>
    </source>
</evidence>
<dbReference type="AlphaFoldDB" id="A0A532UVR8"/>
<dbReference type="GO" id="GO:0000156">
    <property type="term" value="F:phosphorelay response regulator activity"/>
    <property type="evidence" value="ECO:0007669"/>
    <property type="project" value="TreeGrafter"/>
</dbReference>
<dbReference type="Proteomes" id="UP000319619">
    <property type="component" value="Unassembled WGS sequence"/>
</dbReference>
<name>A0A532UVR8_UNCL8</name>
<dbReference type="InterPro" id="IPR003594">
    <property type="entry name" value="HATPase_dom"/>
</dbReference>
<protein>
    <recommendedName>
        <fullName evidence="2">histidine kinase</fullName>
        <ecNumber evidence="2">2.7.13.3</ecNumber>
    </recommendedName>
</protein>
<evidence type="ECO:0000256" key="4">
    <source>
        <dbReference type="ARBA" id="ARBA00022777"/>
    </source>
</evidence>
<keyword evidence="4" id="KW-0418">Kinase</keyword>
<keyword evidence="3" id="KW-0808">Transferase</keyword>
<reference evidence="6 7" key="1">
    <citation type="submission" date="2017-06" db="EMBL/GenBank/DDBJ databases">
        <title>Novel microbial phyla capable of carbon fixation and sulfur reduction in deep-sea sediments.</title>
        <authorList>
            <person name="Huang J."/>
            <person name="Baker B."/>
            <person name="Wang Y."/>
        </authorList>
    </citation>
    <scope>NUCLEOTIDE SEQUENCE [LARGE SCALE GENOMIC DNA]</scope>
    <source>
        <strain evidence="6">B3_LCP</strain>
    </source>
</reference>
<dbReference type="InterPro" id="IPR050351">
    <property type="entry name" value="BphY/WalK/GraS-like"/>
</dbReference>
<comment type="catalytic activity">
    <reaction evidence="1">
        <text>ATP + protein L-histidine = ADP + protein N-phospho-L-histidine.</text>
        <dbReference type="EC" id="2.7.13.3"/>
    </reaction>
</comment>
<dbReference type="GO" id="GO:0004673">
    <property type="term" value="F:protein histidine kinase activity"/>
    <property type="evidence" value="ECO:0007669"/>
    <property type="project" value="UniProtKB-EC"/>
</dbReference>